<reference evidence="1" key="1">
    <citation type="submission" date="2019-11" db="EMBL/GenBank/DDBJ databases">
        <authorList>
            <person name="Feng L."/>
        </authorList>
    </citation>
    <scope>NUCLEOTIDE SEQUENCE</scope>
    <source>
        <strain evidence="1">RgnavusLFYP36</strain>
    </source>
</reference>
<protein>
    <recommendedName>
        <fullName evidence="2">DUF551 domain-containing protein</fullName>
    </recommendedName>
</protein>
<evidence type="ECO:0000313" key="1">
    <source>
        <dbReference type="EMBL" id="VYT81211.1"/>
    </source>
</evidence>
<gene>
    <name evidence="1" type="ORF">RGLFYP36_03256</name>
</gene>
<organism evidence="1">
    <name type="scientific">Mediterraneibacter gnavus</name>
    <name type="common">Ruminococcus gnavus</name>
    <dbReference type="NCBI Taxonomy" id="33038"/>
    <lineage>
        <taxon>Bacteria</taxon>
        <taxon>Bacillati</taxon>
        <taxon>Bacillota</taxon>
        <taxon>Clostridia</taxon>
        <taxon>Lachnospirales</taxon>
        <taxon>Lachnospiraceae</taxon>
        <taxon>Mediterraneibacter</taxon>
    </lineage>
</organism>
<dbReference type="RefSeq" id="WP_156733696.1">
    <property type="nucleotide sequence ID" value="NZ_CACRUU010000029.1"/>
</dbReference>
<dbReference type="AlphaFoldDB" id="A0A6N2ZP85"/>
<evidence type="ECO:0008006" key="2">
    <source>
        <dbReference type="Google" id="ProtNLM"/>
    </source>
</evidence>
<name>A0A6N2ZP85_MEDGN</name>
<sequence length="129" mass="15820">MNVLEKILEEIEDHAIEFESFGMCDDYVSIRWIKEIIRSHMDEVQKCGECSRRKWYQKGYEDSKKDNDWIPYSVQNMPKKEDVYLVTCDDEEYPVKRMRFKEDLWYWTYGIYDGRILAYQSLPEPYKEE</sequence>
<proteinExistence type="predicted"/>
<accession>A0A6N2ZP85</accession>
<dbReference type="EMBL" id="CACRUU010000029">
    <property type="protein sequence ID" value="VYT81211.1"/>
    <property type="molecule type" value="Genomic_DNA"/>
</dbReference>